<comment type="similarity">
    <text evidence="3">Belongs to the multi antimicrobial extrusion (MATE) (TC 2.A.66.1) family.</text>
</comment>
<evidence type="ECO:0000256" key="12">
    <source>
        <dbReference type="ARBA" id="ARBA00031636"/>
    </source>
</evidence>
<evidence type="ECO:0000313" key="15">
    <source>
        <dbReference type="Proteomes" id="UP000004619"/>
    </source>
</evidence>
<dbReference type="PIRSF" id="PIRSF006603">
    <property type="entry name" value="DinF"/>
    <property type="match status" value="1"/>
</dbReference>
<feature type="transmembrane region" description="Helical" evidence="13">
    <location>
        <begin position="33"/>
        <end position="53"/>
    </location>
</feature>
<dbReference type="Proteomes" id="UP000004619">
    <property type="component" value="Unassembled WGS sequence"/>
</dbReference>
<dbReference type="AlphaFoldDB" id="C7H819"/>
<gene>
    <name evidence="14" type="ORF">FAEPRAA2165_02454</name>
</gene>
<name>C7H819_FAED2</name>
<keyword evidence="9 13" id="KW-1133">Transmembrane helix</keyword>
<feature type="transmembrane region" description="Helical" evidence="13">
    <location>
        <begin position="211"/>
        <end position="232"/>
    </location>
</feature>
<dbReference type="PATRIC" id="fig|411483.3.peg.1825"/>
<evidence type="ECO:0000256" key="5">
    <source>
        <dbReference type="ARBA" id="ARBA00022448"/>
    </source>
</evidence>
<evidence type="ECO:0000256" key="1">
    <source>
        <dbReference type="ARBA" id="ARBA00003408"/>
    </source>
</evidence>
<dbReference type="InterPro" id="IPR002528">
    <property type="entry name" value="MATE_fam"/>
</dbReference>
<accession>C7H819</accession>
<dbReference type="CDD" id="cd13138">
    <property type="entry name" value="MATE_yoeA_like"/>
    <property type="match status" value="1"/>
</dbReference>
<dbReference type="InterPro" id="IPR048279">
    <property type="entry name" value="MdtK-like"/>
</dbReference>
<comment type="caution">
    <text evidence="14">The sequence shown here is derived from an EMBL/GenBank/DDBJ whole genome shotgun (WGS) entry which is preliminary data.</text>
</comment>
<evidence type="ECO:0000256" key="3">
    <source>
        <dbReference type="ARBA" id="ARBA00010199"/>
    </source>
</evidence>
<dbReference type="PANTHER" id="PTHR43298:SF2">
    <property type="entry name" value="FMN_FAD EXPORTER YEEO-RELATED"/>
    <property type="match status" value="1"/>
</dbReference>
<feature type="transmembrane region" description="Helical" evidence="13">
    <location>
        <begin position="253"/>
        <end position="280"/>
    </location>
</feature>
<dbReference type="EMBL" id="ACOP02000068">
    <property type="protein sequence ID" value="EEU95945.1"/>
    <property type="molecule type" value="Genomic_DNA"/>
</dbReference>
<organism evidence="14 15">
    <name type="scientific">Faecalibacterium duncaniae (strain DSM 17677 / JCM 31915 / A2-165)</name>
    <name type="common">Faecalibacterium prausnitzii</name>
    <dbReference type="NCBI Taxonomy" id="411483"/>
    <lineage>
        <taxon>Bacteria</taxon>
        <taxon>Bacillati</taxon>
        <taxon>Bacillota</taxon>
        <taxon>Clostridia</taxon>
        <taxon>Eubacteriales</taxon>
        <taxon>Oscillospiraceae</taxon>
        <taxon>Faecalibacterium</taxon>
    </lineage>
</organism>
<evidence type="ECO:0000256" key="7">
    <source>
        <dbReference type="ARBA" id="ARBA00022475"/>
    </source>
</evidence>
<evidence type="ECO:0000256" key="2">
    <source>
        <dbReference type="ARBA" id="ARBA00004651"/>
    </source>
</evidence>
<feature type="transmembrane region" description="Helical" evidence="13">
    <location>
        <begin position="184"/>
        <end position="205"/>
    </location>
</feature>
<reference evidence="14" key="1">
    <citation type="submission" date="2009-08" db="EMBL/GenBank/DDBJ databases">
        <authorList>
            <person name="Weinstock G."/>
            <person name="Sodergren E."/>
            <person name="Clifton S."/>
            <person name="Fulton L."/>
            <person name="Fulton B."/>
            <person name="Courtney L."/>
            <person name="Fronick C."/>
            <person name="Harrison M."/>
            <person name="Strong C."/>
            <person name="Farmer C."/>
            <person name="Delahaunty K."/>
            <person name="Markovic C."/>
            <person name="Hall O."/>
            <person name="Minx P."/>
            <person name="Tomlinson C."/>
            <person name="Mitreva M."/>
            <person name="Nelson J."/>
            <person name="Hou S."/>
            <person name="Wollam A."/>
            <person name="Pepin K.H."/>
            <person name="Johnson M."/>
            <person name="Bhonagiri V."/>
            <person name="Nash W.E."/>
            <person name="Warren W."/>
            <person name="Chinwalla A."/>
            <person name="Mardis E.R."/>
            <person name="Wilson R.K."/>
        </authorList>
    </citation>
    <scope>NUCLEOTIDE SEQUENCE [LARGE SCALE GENOMIC DNA]</scope>
    <source>
        <strain evidence="14">A2-165</strain>
    </source>
</reference>
<dbReference type="InterPro" id="IPR050222">
    <property type="entry name" value="MATE_MdtK"/>
</dbReference>
<dbReference type="PANTHER" id="PTHR43298">
    <property type="entry name" value="MULTIDRUG RESISTANCE PROTEIN NORM-RELATED"/>
    <property type="match status" value="1"/>
</dbReference>
<feature type="transmembrane region" description="Helical" evidence="13">
    <location>
        <begin position="156"/>
        <end position="177"/>
    </location>
</feature>
<keyword evidence="11 13" id="KW-0472">Membrane</keyword>
<feature type="transmembrane region" description="Helical" evidence="13">
    <location>
        <begin position="366"/>
        <end position="388"/>
    </location>
</feature>
<feature type="transmembrane region" description="Helical" evidence="13">
    <location>
        <begin position="300"/>
        <end position="322"/>
    </location>
</feature>
<dbReference type="GO" id="GO:0005886">
    <property type="term" value="C:plasma membrane"/>
    <property type="evidence" value="ECO:0007669"/>
    <property type="project" value="UniProtKB-SubCell"/>
</dbReference>
<feature type="transmembrane region" description="Helical" evidence="13">
    <location>
        <begin position="115"/>
        <end position="136"/>
    </location>
</feature>
<feature type="transmembrane region" description="Helical" evidence="13">
    <location>
        <begin position="434"/>
        <end position="455"/>
    </location>
</feature>
<feature type="transmembrane region" description="Helical" evidence="13">
    <location>
        <begin position="400"/>
        <end position="422"/>
    </location>
</feature>
<evidence type="ECO:0000256" key="10">
    <source>
        <dbReference type="ARBA" id="ARBA00023065"/>
    </source>
</evidence>
<evidence type="ECO:0000313" key="14">
    <source>
        <dbReference type="EMBL" id="EEU95945.1"/>
    </source>
</evidence>
<keyword evidence="5" id="KW-0813">Transport</keyword>
<dbReference type="GO" id="GO:0042910">
    <property type="term" value="F:xenobiotic transmembrane transporter activity"/>
    <property type="evidence" value="ECO:0007669"/>
    <property type="project" value="InterPro"/>
</dbReference>
<keyword evidence="7" id="KW-1003">Cell membrane</keyword>
<keyword evidence="8 13" id="KW-0812">Transmembrane</keyword>
<evidence type="ECO:0000256" key="11">
    <source>
        <dbReference type="ARBA" id="ARBA00023136"/>
    </source>
</evidence>
<dbReference type="GO" id="GO:0015297">
    <property type="term" value="F:antiporter activity"/>
    <property type="evidence" value="ECO:0007669"/>
    <property type="project" value="UniProtKB-KW"/>
</dbReference>
<evidence type="ECO:0000256" key="8">
    <source>
        <dbReference type="ARBA" id="ARBA00022692"/>
    </source>
</evidence>
<sequence>MQEYERSFKGGGAFMAQMSQAGDLTSGPMLKKIILFSLPLAASSFLQLLFNAADVVVVGRFAGSAALAAVGSNGALINLLVNLFVGLALGANVVAARCYGAKDDQGVHEAVQTAVTLSLVGGVLMAFVGFFAAHGLLELMSSPEDVIDLATLYLKIYFIGMPMTMLYNFNASLLRAVGDTRRPLVCLAVAGVINVVLNLVFVIVFQMSVAGVALATILSQTVSAIMVTVLLVREEGAMHLDLRHLGIHKKAMLQIIQIGLPAGLQSTVFSLSNVVIQSAINSFGSTVVAGNSAASNLEGFIYTGMNAFAQAAVTFTSQNVGARRYDNLDRVMRNCLLCVTVAGLFLGCGAYFGGEVLLHFYSTDEAVVAAGLSRMQIICTAYFLCGIMDTLASCLRGRGYSVIPMIVSLVGSCLLRLVWIATIFRMFRSTGTLYISYPISWALTAGVHLICLLVVRKKMNDQLKEESRLVA</sequence>
<evidence type="ECO:0000256" key="13">
    <source>
        <dbReference type="SAM" id="Phobius"/>
    </source>
</evidence>
<dbReference type="HOGENOM" id="CLU_012893_5_0_9"/>
<keyword evidence="15" id="KW-1185">Reference proteome</keyword>
<evidence type="ECO:0000256" key="4">
    <source>
        <dbReference type="ARBA" id="ARBA00020268"/>
    </source>
</evidence>
<dbReference type="eggNOG" id="COG0534">
    <property type="taxonomic scope" value="Bacteria"/>
</dbReference>
<keyword evidence="10" id="KW-0406">Ion transport</keyword>
<dbReference type="NCBIfam" id="TIGR00797">
    <property type="entry name" value="matE"/>
    <property type="match status" value="1"/>
</dbReference>
<comment type="function">
    <text evidence="1">Multidrug efflux pump.</text>
</comment>
<evidence type="ECO:0000256" key="6">
    <source>
        <dbReference type="ARBA" id="ARBA00022449"/>
    </source>
</evidence>
<proteinExistence type="inferred from homology"/>
<dbReference type="GO" id="GO:0006811">
    <property type="term" value="P:monoatomic ion transport"/>
    <property type="evidence" value="ECO:0007669"/>
    <property type="project" value="UniProtKB-KW"/>
</dbReference>
<dbReference type="Pfam" id="PF01554">
    <property type="entry name" value="MatE"/>
    <property type="match status" value="2"/>
</dbReference>
<keyword evidence="6" id="KW-0050">Antiport</keyword>
<comment type="subcellular location">
    <subcellularLocation>
        <location evidence="2">Cell membrane</location>
        <topology evidence="2">Multi-pass membrane protein</topology>
    </subcellularLocation>
</comment>
<feature type="transmembrane region" description="Helical" evidence="13">
    <location>
        <begin position="65"/>
        <end position="94"/>
    </location>
</feature>
<feature type="transmembrane region" description="Helical" evidence="13">
    <location>
        <begin position="334"/>
        <end position="354"/>
    </location>
</feature>
<protein>
    <recommendedName>
        <fullName evidence="4">Probable multidrug resistance protein NorM</fullName>
    </recommendedName>
    <alternativeName>
        <fullName evidence="12">Multidrug-efflux transporter</fullName>
    </alternativeName>
</protein>
<evidence type="ECO:0000256" key="9">
    <source>
        <dbReference type="ARBA" id="ARBA00022989"/>
    </source>
</evidence>